<dbReference type="InterPro" id="IPR018119">
    <property type="entry name" value="Strictosidine_synth_cons-reg"/>
</dbReference>
<dbReference type="GO" id="GO:0016787">
    <property type="term" value="F:hydrolase activity"/>
    <property type="evidence" value="ECO:0000318"/>
    <property type="project" value="GO_Central"/>
</dbReference>
<evidence type="ECO:0000313" key="7">
    <source>
        <dbReference type="EMBL" id="PNR37684.1"/>
    </source>
</evidence>
<comment type="subcellular location">
    <subcellularLocation>
        <location evidence="1">Vacuole</location>
    </subcellularLocation>
</comment>
<dbReference type="AlphaFoldDB" id="A0A2K1J834"/>
<gene>
    <name evidence="7" type="ORF">PHYPA_020793</name>
</gene>
<dbReference type="Gene3D" id="2.120.10.30">
    <property type="entry name" value="TolB, C-terminal domain"/>
    <property type="match status" value="1"/>
</dbReference>
<evidence type="ECO:0000256" key="1">
    <source>
        <dbReference type="ARBA" id="ARBA00004116"/>
    </source>
</evidence>
<evidence type="ECO:0000313" key="8">
    <source>
        <dbReference type="EnsemblPlants" id="Pp3c16_11140V3.1"/>
    </source>
</evidence>
<reference evidence="7 9" key="2">
    <citation type="journal article" date="2018" name="Plant J.">
        <title>The Physcomitrella patens chromosome-scale assembly reveals moss genome structure and evolution.</title>
        <authorList>
            <person name="Lang D."/>
            <person name="Ullrich K.K."/>
            <person name="Murat F."/>
            <person name="Fuchs J."/>
            <person name="Jenkins J."/>
            <person name="Haas F.B."/>
            <person name="Piednoel M."/>
            <person name="Gundlach H."/>
            <person name="Van Bel M."/>
            <person name="Meyberg R."/>
            <person name="Vives C."/>
            <person name="Morata J."/>
            <person name="Symeonidi A."/>
            <person name="Hiss M."/>
            <person name="Muchero W."/>
            <person name="Kamisugi Y."/>
            <person name="Saleh O."/>
            <person name="Blanc G."/>
            <person name="Decker E.L."/>
            <person name="van Gessel N."/>
            <person name="Grimwood J."/>
            <person name="Hayes R.D."/>
            <person name="Graham S.W."/>
            <person name="Gunter L.E."/>
            <person name="McDaniel S.F."/>
            <person name="Hoernstein S.N.W."/>
            <person name="Larsson A."/>
            <person name="Li F.W."/>
            <person name="Perroud P.F."/>
            <person name="Phillips J."/>
            <person name="Ranjan P."/>
            <person name="Rokshar D.S."/>
            <person name="Rothfels C.J."/>
            <person name="Schneider L."/>
            <person name="Shu S."/>
            <person name="Stevenson D.W."/>
            <person name="Thummler F."/>
            <person name="Tillich M."/>
            <person name="Villarreal Aguilar J.C."/>
            <person name="Widiez T."/>
            <person name="Wong G.K."/>
            <person name="Wymore A."/>
            <person name="Zhang Y."/>
            <person name="Zimmer A.D."/>
            <person name="Quatrano R.S."/>
            <person name="Mayer K.F.X."/>
            <person name="Goodstein D."/>
            <person name="Casacuberta J.M."/>
            <person name="Vandepoele K."/>
            <person name="Reski R."/>
            <person name="Cuming A.C."/>
            <person name="Tuskan G.A."/>
            <person name="Maumus F."/>
            <person name="Salse J."/>
            <person name="Schmutz J."/>
            <person name="Rensing S.A."/>
        </authorList>
    </citation>
    <scope>NUCLEOTIDE SEQUENCE [LARGE SCALE GENOMIC DNA]</scope>
    <source>
        <strain evidence="8 9">cv. Gransden 2004</strain>
    </source>
</reference>
<evidence type="ECO:0000256" key="5">
    <source>
        <dbReference type="ARBA" id="ARBA00023180"/>
    </source>
</evidence>
<keyword evidence="4" id="KW-0926">Vacuole</keyword>
<evidence type="ECO:0000256" key="3">
    <source>
        <dbReference type="ARBA" id="ARBA00022553"/>
    </source>
</evidence>
<dbReference type="Pfam" id="PF03088">
    <property type="entry name" value="Str_synth"/>
    <property type="match status" value="1"/>
</dbReference>
<dbReference type="PANTHER" id="PTHR10426">
    <property type="entry name" value="STRICTOSIDINE SYNTHASE-RELATED"/>
    <property type="match status" value="1"/>
</dbReference>
<dbReference type="Proteomes" id="UP000006727">
    <property type="component" value="Chromosome 16"/>
</dbReference>
<keyword evidence="9" id="KW-1185">Reference proteome</keyword>
<dbReference type="STRING" id="3218.A0A2K1J834"/>
<organism evidence="7">
    <name type="scientific">Physcomitrium patens</name>
    <name type="common">Spreading-leaved earth moss</name>
    <name type="synonym">Physcomitrella patens</name>
    <dbReference type="NCBI Taxonomy" id="3218"/>
    <lineage>
        <taxon>Eukaryota</taxon>
        <taxon>Viridiplantae</taxon>
        <taxon>Streptophyta</taxon>
        <taxon>Embryophyta</taxon>
        <taxon>Bryophyta</taxon>
        <taxon>Bryophytina</taxon>
        <taxon>Bryopsida</taxon>
        <taxon>Funariidae</taxon>
        <taxon>Funariales</taxon>
        <taxon>Funariaceae</taxon>
        <taxon>Physcomitrium</taxon>
    </lineage>
</organism>
<name>A0A2K1J834_PHYPA</name>
<evidence type="ECO:0000256" key="4">
    <source>
        <dbReference type="ARBA" id="ARBA00022554"/>
    </source>
</evidence>
<comment type="similarity">
    <text evidence="2">Belongs to the strictosidine synthase family.</text>
</comment>
<feature type="domain" description="Strictosidine synthase conserved region" evidence="6">
    <location>
        <begin position="150"/>
        <end position="236"/>
    </location>
</feature>
<dbReference type="Pfam" id="PF20067">
    <property type="entry name" value="SSL_N"/>
    <property type="match status" value="1"/>
</dbReference>
<sequence>MAGRFSATDVPLRIINSIALETRIAPETHLSRMICSPMQTCVYVHNKLLHGLAKLGDGQLLQPEDMVADPTEMFLYTTNSDGWIKKYYLSNGSVENWVNVGGRPLAIALGNEGEVLVCEPVQGQLIGVDKLGTKEILATEAGGIEFGLIDAVTVSSNGLIYFTDASTKHPLGTWHFDMLEGQVSGRIAVYNPEDKSTRVLLDELYFPNGIALSKSEDHFINCETTVARCMKFFLRGEKEGTIKTFIENLPGHPDNIHRNLKNGRFYIGIPGNRNGLTDFVARTPVAKQILAFSPVLYKLLDMRKMGRVFEVDPSGKPLQVYEDPTGEVIGFVTTVVEVDWYLYVGGFRDSFAGRIKVH</sequence>
<dbReference type="Gramene" id="Pp3c16_11140V3.1">
    <property type="protein sequence ID" value="Pp3c16_11140V3.1"/>
    <property type="gene ID" value="Pp3c16_11140"/>
</dbReference>
<dbReference type="InterPro" id="IPR011042">
    <property type="entry name" value="6-blade_b-propeller_TolB-like"/>
</dbReference>
<keyword evidence="5" id="KW-0325">Glycoprotein</keyword>
<proteinExistence type="inferred from homology"/>
<reference evidence="8" key="3">
    <citation type="submission" date="2020-12" db="UniProtKB">
        <authorList>
            <consortium name="EnsemblPlants"/>
        </authorList>
    </citation>
    <scope>IDENTIFICATION</scope>
</reference>
<evidence type="ECO:0000256" key="2">
    <source>
        <dbReference type="ARBA" id="ARBA00009191"/>
    </source>
</evidence>
<dbReference type="FunFam" id="2.120.10.30:FF:000066">
    <property type="entry name" value="ABC transporter permease protein"/>
    <property type="match status" value="1"/>
</dbReference>
<dbReference type="FunCoup" id="A0A2K1J834">
    <property type="interactions" value="1065"/>
</dbReference>
<evidence type="ECO:0000313" key="9">
    <source>
        <dbReference type="Proteomes" id="UP000006727"/>
    </source>
</evidence>
<dbReference type="PANTHER" id="PTHR10426:SF88">
    <property type="entry name" value="ADIPOCYTE PLASMA MEMBRANE-ASSOCIATED PROTEIN HEMOMUCIN-RELATED"/>
    <property type="match status" value="1"/>
</dbReference>
<accession>A0A2K1J834</accession>
<dbReference type="EnsemblPlants" id="Pp3c16_11140V3.1">
    <property type="protein sequence ID" value="Pp3c16_11140V3.1"/>
    <property type="gene ID" value="Pp3c16_11140"/>
</dbReference>
<protein>
    <recommendedName>
        <fullName evidence="6">Strictosidine synthase conserved region domain-containing protein</fullName>
    </recommendedName>
</protein>
<keyword evidence="3" id="KW-0597">Phosphoprotein</keyword>
<dbReference type="GO" id="GO:0005773">
    <property type="term" value="C:vacuole"/>
    <property type="evidence" value="ECO:0007669"/>
    <property type="project" value="UniProtKB-SubCell"/>
</dbReference>
<reference evidence="7 9" key="1">
    <citation type="journal article" date="2008" name="Science">
        <title>The Physcomitrella genome reveals evolutionary insights into the conquest of land by plants.</title>
        <authorList>
            <person name="Rensing S."/>
            <person name="Lang D."/>
            <person name="Zimmer A."/>
            <person name="Terry A."/>
            <person name="Salamov A."/>
            <person name="Shapiro H."/>
            <person name="Nishiyama T."/>
            <person name="Perroud P.-F."/>
            <person name="Lindquist E."/>
            <person name="Kamisugi Y."/>
            <person name="Tanahashi T."/>
            <person name="Sakakibara K."/>
            <person name="Fujita T."/>
            <person name="Oishi K."/>
            <person name="Shin-I T."/>
            <person name="Kuroki Y."/>
            <person name="Toyoda A."/>
            <person name="Suzuki Y."/>
            <person name="Hashimoto A."/>
            <person name="Yamaguchi K."/>
            <person name="Sugano A."/>
            <person name="Kohara Y."/>
            <person name="Fujiyama A."/>
            <person name="Anterola A."/>
            <person name="Aoki S."/>
            <person name="Ashton N."/>
            <person name="Barbazuk W.B."/>
            <person name="Barker E."/>
            <person name="Bennetzen J."/>
            <person name="Bezanilla M."/>
            <person name="Blankenship R."/>
            <person name="Cho S.H."/>
            <person name="Dutcher S."/>
            <person name="Estelle M."/>
            <person name="Fawcett J.A."/>
            <person name="Gundlach H."/>
            <person name="Hanada K."/>
            <person name="Heyl A."/>
            <person name="Hicks K.A."/>
            <person name="Hugh J."/>
            <person name="Lohr M."/>
            <person name="Mayer K."/>
            <person name="Melkozernov A."/>
            <person name="Murata T."/>
            <person name="Nelson D."/>
            <person name="Pils B."/>
            <person name="Prigge M."/>
            <person name="Reiss B."/>
            <person name="Renner T."/>
            <person name="Rombauts S."/>
            <person name="Rushton P."/>
            <person name="Sanderfoot A."/>
            <person name="Schween G."/>
            <person name="Shiu S.-H."/>
            <person name="Stueber K."/>
            <person name="Theodoulou F.L."/>
            <person name="Tu H."/>
            <person name="Van de Peer Y."/>
            <person name="Verrier P.J."/>
            <person name="Waters E."/>
            <person name="Wood A."/>
            <person name="Yang L."/>
            <person name="Cove D."/>
            <person name="Cuming A."/>
            <person name="Hasebe M."/>
            <person name="Lucas S."/>
            <person name="Mishler D.B."/>
            <person name="Reski R."/>
            <person name="Grigoriev I."/>
            <person name="Quatrano R.S."/>
            <person name="Boore J.L."/>
        </authorList>
    </citation>
    <scope>NUCLEOTIDE SEQUENCE [LARGE SCALE GENOMIC DNA]</scope>
    <source>
        <strain evidence="8 9">cv. Gransden 2004</strain>
    </source>
</reference>
<dbReference type="EMBL" id="ABEU02000016">
    <property type="protein sequence ID" value="PNR37684.1"/>
    <property type="molecule type" value="Genomic_DNA"/>
</dbReference>
<dbReference type="PaxDb" id="3218-PP1S106_72V6.1"/>
<dbReference type="SUPFAM" id="SSF63829">
    <property type="entry name" value="Calcium-dependent phosphotriesterase"/>
    <property type="match status" value="1"/>
</dbReference>
<evidence type="ECO:0000259" key="6">
    <source>
        <dbReference type="Pfam" id="PF03088"/>
    </source>
</evidence>
<dbReference type="InParanoid" id="A0A2K1J834"/>